<name>A0A426ZM65_ENSVE</name>
<dbReference type="AlphaFoldDB" id="A0A426ZM65"/>
<gene>
    <name evidence="2" type="ORF">B296_00039926</name>
</gene>
<dbReference type="Proteomes" id="UP000287651">
    <property type="component" value="Unassembled WGS sequence"/>
</dbReference>
<sequence>MRKTTTEDTNKDGGMLLVGTQGNQTERVSDEWPTASSRIDSLRRSWAEESLHPYAYTKLSVDPRSRARQRISYEERKDKRRGAADSEMLFHSWIGSVQERRLES</sequence>
<evidence type="ECO:0000313" key="3">
    <source>
        <dbReference type="Proteomes" id="UP000287651"/>
    </source>
</evidence>
<feature type="region of interest" description="Disordered" evidence="1">
    <location>
        <begin position="1"/>
        <end position="34"/>
    </location>
</feature>
<reference evidence="2 3" key="1">
    <citation type="journal article" date="2014" name="Agronomy (Basel)">
        <title>A Draft Genome Sequence for Ensete ventricosum, the Drought-Tolerant Tree Against Hunger.</title>
        <authorList>
            <person name="Harrison J."/>
            <person name="Moore K.A."/>
            <person name="Paszkiewicz K."/>
            <person name="Jones T."/>
            <person name="Grant M."/>
            <person name="Ambacheew D."/>
            <person name="Muzemil S."/>
            <person name="Studholme D.J."/>
        </authorList>
    </citation>
    <scope>NUCLEOTIDE SEQUENCE [LARGE SCALE GENOMIC DNA]</scope>
</reference>
<accession>A0A426ZM65</accession>
<feature type="compositionally biased region" description="Basic and acidic residues" evidence="1">
    <location>
        <begin position="1"/>
        <end position="11"/>
    </location>
</feature>
<protein>
    <submittedName>
        <fullName evidence="2">Uncharacterized protein</fullName>
    </submittedName>
</protein>
<comment type="caution">
    <text evidence="2">The sequence shown here is derived from an EMBL/GenBank/DDBJ whole genome shotgun (WGS) entry which is preliminary data.</text>
</comment>
<evidence type="ECO:0000256" key="1">
    <source>
        <dbReference type="SAM" id="MobiDB-lite"/>
    </source>
</evidence>
<evidence type="ECO:0000313" key="2">
    <source>
        <dbReference type="EMBL" id="RRT65082.1"/>
    </source>
</evidence>
<organism evidence="2 3">
    <name type="scientific">Ensete ventricosum</name>
    <name type="common">Abyssinian banana</name>
    <name type="synonym">Musa ensete</name>
    <dbReference type="NCBI Taxonomy" id="4639"/>
    <lineage>
        <taxon>Eukaryota</taxon>
        <taxon>Viridiplantae</taxon>
        <taxon>Streptophyta</taxon>
        <taxon>Embryophyta</taxon>
        <taxon>Tracheophyta</taxon>
        <taxon>Spermatophyta</taxon>
        <taxon>Magnoliopsida</taxon>
        <taxon>Liliopsida</taxon>
        <taxon>Zingiberales</taxon>
        <taxon>Musaceae</taxon>
        <taxon>Ensete</taxon>
    </lineage>
</organism>
<dbReference type="EMBL" id="AMZH03005942">
    <property type="protein sequence ID" value="RRT65082.1"/>
    <property type="molecule type" value="Genomic_DNA"/>
</dbReference>
<proteinExistence type="predicted"/>